<keyword evidence="2 5" id="KW-0547">Nucleotide-binding</keyword>
<dbReference type="SMART" id="SM00220">
    <property type="entry name" value="S_TKc"/>
    <property type="match status" value="1"/>
</dbReference>
<evidence type="ECO:0000256" key="3">
    <source>
        <dbReference type="ARBA" id="ARBA00022777"/>
    </source>
</evidence>
<organism evidence="10 11">
    <name type="scientific">Deinococcus humi</name>
    <dbReference type="NCBI Taxonomy" id="662880"/>
    <lineage>
        <taxon>Bacteria</taxon>
        <taxon>Thermotogati</taxon>
        <taxon>Deinococcota</taxon>
        <taxon>Deinococci</taxon>
        <taxon>Deinococcales</taxon>
        <taxon>Deinococcaceae</taxon>
        <taxon>Deinococcus</taxon>
    </lineage>
</organism>
<dbReference type="Pfam" id="PF00069">
    <property type="entry name" value="Pkinase"/>
    <property type="match status" value="1"/>
</dbReference>
<dbReference type="Gene3D" id="3.30.200.20">
    <property type="entry name" value="Phosphorylase Kinase, domain 1"/>
    <property type="match status" value="1"/>
</dbReference>
<keyword evidence="8" id="KW-0812">Transmembrane</keyword>
<dbReference type="InterPro" id="IPR000719">
    <property type="entry name" value="Prot_kinase_dom"/>
</dbReference>
<accession>A0A7W8JV93</accession>
<feature type="binding site" evidence="5">
    <location>
        <position position="72"/>
    </location>
    <ligand>
        <name>ATP</name>
        <dbReference type="ChEBI" id="CHEBI:30616"/>
    </ligand>
</feature>
<dbReference type="PROSITE" id="PS00107">
    <property type="entry name" value="PROTEIN_KINASE_ATP"/>
    <property type="match status" value="1"/>
</dbReference>
<dbReference type="CDD" id="cd14014">
    <property type="entry name" value="STKc_PknB_like"/>
    <property type="match status" value="1"/>
</dbReference>
<dbReference type="EMBL" id="JACHFL010000007">
    <property type="protein sequence ID" value="MBB5363852.1"/>
    <property type="molecule type" value="Genomic_DNA"/>
</dbReference>
<keyword evidence="10" id="KW-0723">Serine/threonine-protein kinase</keyword>
<evidence type="ECO:0000259" key="9">
    <source>
        <dbReference type="PROSITE" id="PS50011"/>
    </source>
</evidence>
<feature type="domain" description="Protein kinase" evidence="9">
    <location>
        <begin position="43"/>
        <end position="307"/>
    </location>
</feature>
<reference evidence="10 11" key="1">
    <citation type="submission" date="2020-08" db="EMBL/GenBank/DDBJ databases">
        <title>Genomic Encyclopedia of Type Strains, Phase IV (KMG-IV): sequencing the most valuable type-strain genomes for metagenomic binning, comparative biology and taxonomic classification.</title>
        <authorList>
            <person name="Goeker M."/>
        </authorList>
    </citation>
    <scope>NUCLEOTIDE SEQUENCE [LARGE SCALE GENOMIC DNA]</scope>
    <source>
        <strain evidence="10 11">DSM 27939</strain>
    </source>
</reference>
<feature type="transmembrane region" description="Helical" evidence="8">
    <location>
        <begin position="416"/>
        <end position="449"/>
    </location>
</feature>
<name>A0A7W8JV93_9DEIO</name>
<gene>
    <name evidence="10" type="ORF">HNQ08_002959</name>
</gene>
<dbReference type="Proteomes" id="UP000552709">
    <property type="component" value="Unassembled WGS sequence"/>
</dbReference>
<dbReference type="InterPro" id="IPR011009">
    <property type="entry name" value="Kinase-like_dom_sf"/>
</dbReference>
<dbReference type="InterPro" id="IPR017441">
    <property type="entry name" value="Protein_kinase_ATP_BS"/>
</dbReference>
<sequence>MICSVCGTAAPNQALACPVCGCPLGAQQGDALPAGTLLRNQQFRLEGQLGQGGFGITYLAEDRSLHRKVAIKELFLSDWKRSPQAVLQPGKLTGAEFQEMKIKFLAEARILAGFNDPNIVRVYDQFIENNTAYLVMEYLQGETLGERLVRDTTLPNIEVTILAVRVLQALRLLHRKDLLHRDIKPDNIFLERSGRVVLIDFGSVRQFQVGQTTSMTQHVTPGYAPLEQYGAKGKVGPPSDLYSLGATLYHALGGKMPPAASELALGTSLPPLPPSTPAPVREVIQAAMQLRMADRPQTVEEFLQRFTASATPPLVPPSKGPGPLPQAPPLSIPAPTPPAPKPPAPPPPKLPASRPPVPAPPVPRPIPALPDAADIRRLWTAVERVPRPRLAPLSLPQLTPANRMPHPRRYGGGLRWAAAFAVIGAVLWAFGGAVPAGLCGLLALFALFASLAAPGEPPIPAPVAALDRRIHDLQAPYLQRAAGETQFDALRQELQRIKDQLLMPGAFISRRQAEARKGSSVLITEAELRRHRLTPGTIPGIGVQRIKKLHQYGIYSAYDVDRQSLVRVTGIGEKMIRDLMEWRAGLERSAQATAQPLPNDAQVSAAAVRELWILRDELAAGAQALETALRAATEERSRAQQELDAAVQQREALIHQG</sequence>
<feature type="coiled-coil region" evidence="6">
    <location>
        <begin position="615"/>
        <end position="656"/>
    </location>
</feature>
<dbReference type="RefSeq" id="WP_184133462.1">
    <property type="nucleotide sequence ID" value="NZ_JACHFL010000007.1"/>
</dbReference>
<dbReference type="PANTHER" id="PTHR43289">
    <property type="entry name" value="MITOGEN-ACTIVATED PROTEIN KINASE KINASE KINASE 20-RELATED"/>
    <property type="match status" value="1"/>
</dbReference>
<protein>
    <submittedName>
        <fullName evidence="10">Serine/threonine protein kinase</fullName>
    </submittedName>
</protein>
<dbReference type="PROSITE" id="PS00108">
    <property type="entry name" value="PROTEIN_KINASE_ST"/>
    <property type="match status" value="1"/>
</dbReference>
<keyword evidence="1" id="KW-0808">Transferase</keyword>
<comment type="caution">
    <text evidence="10">The sequence shown here is derived from an EMBL/GenBank/DDBJ whole genome shotgun (WGS) entry which is preliminary data.</text>
</comment>
<dbReference type="AlphaFoldDB" id="A0A7W8JV93"/>
<dbReference type="GO" id="GO:0005524">
    <property type="term" value="F:ATP binding"/>
    <property type="evidence" value="ECO:0007669"/>
    <property type="project" value="UniProtKB-UniRule"/>
</dbReference>
<evidence type="ECO:0000313" key="10">
    <source>
        <dbReference type="EMBL" id="MBB5363852.1"/>
    </source>
</evidence>
<keyword evidence="4 5" id="KW-0067">ATP-binding</keyword>
<keyword evidence="11" id="KW-1185">Reference proteome</keyword>
<dbReference type="InterPro" id="IPR008271">
    <property type="entry name" value="Ser/Thr_kinase_AS"/>
</dbReference>
<keyword evidence="8" id="KW-1133">Transmembrane helix</keyword>
<evidence type="ECO:0000256" key="7">
    <source>
        <dbReference type="SAM" id="MobiDB-lite"/>
    </source>
</evidence>
<evidence type="ECO:0000256" key="1">
    <source>
        <dbReference type="ARBA" id="ARBA00022679"/>
    </source>
</evidence>
<dbReference type="SUPFAM" id="SSF56112">
    <property type="entry name" value="Protein kinase-like (PK-like)"/>
    <property type="match status" value="1"/>
</dbReference>
<feature type="region of interest" description="Disordered" evidence="7">
    <location>
        <begin position="310"/>
        <end position="365"/>
    </location>
</feature>
<evidence type="ECO:0000256" key="8">
    <source>
        <dbReference type="SAM" id="Phobius"/>
    </source>
</evidence>
<keyword evidence="8" id="KW-0472">Membrane</keyword>
<evidence type="ECO:0000313" key="11">
    <source>
        <dbReference type="Proteomes" id="UP000552709"/>
    </source>
</evidence>
<dbReference type="Gene3D" id="1.10.510.10">
    <property type="entry name" value="Transferase(Phosphotransferase) domain 1"/>
    <property type="match status" value="1"/>
</dbReference>
<evidence type="ECO:0000256" key="4">
    <source>
        <dbReference type="ARBA" id="ARBA00022840"/>
    </source>
</evidence>
<keyword evidence="6" id="KW-0175">Coiled coil</keyword>
<feature type="compositionally biased region" description="Pro residues" evidence="7">
    <location>
        <begin position="313"/>
        <end position="365"/>
    </location>
</feature>
<evidence type="ECO:0000256" key="6">
    <source>
        <dbReference type="SAM" id="Coils"/>
    </source>
</evidence>
<dbReference type="PANTHER" id="PTHR43289:SF34">
    <property type="entry name" value="SERINE_THREONINE-PROTEIN KINASE YBDM-RELATED"/>
    <property type="match status" value="1"/>
</dbReference>
<evidence type="ECO:0000256" key="2">
    <source>
        <dbReference type="ARBA" id="ARBA00022741"/>
    </source>
</evidence>
<dbReference type="GO" id="GO:0004674">
    <property type="term" value="F:protein serine/threonine kinase activity"/>
    <property type="evidence" value="ECO:0007669"/>
    <property type="project" value="UniProtKB-KW"/>
</dbReference>
<evidence type="ECO:0000256" key="5">
    <source>
        <dbReference type="PROSITE-ProRule" id="PRU10141"/>
    </source>
</evidence>
<keyword evidence="3 10" id="KW-0418">Kinase</keyword>
<dbReference type="PROSITE" id="PS50011">
    <property type="entry name" value="PROTEIN_KINASE_DOM"/>
    <property type="match status" value="1"/>
</dbReference>
<proteinExistence type="predicted"/>